<dbReference type="PANTHER" id="PTHR30619:SF1">
    <property type="entry name" value="RECOMBINATION PROTEIN 2"/>
    <property type="match status" value="1"/>
</dbReference>
<dbReference type="RefSeq" id="WP_226924157.1">
    <property type="nucleotide sequence ID" value="NZ_BAABXU010000001.1"/>
</dbReference>
<dbReference type="Proteomes" id="UP001299409">
    <property type="component" value="Unassembled WGS sequence"/>
</dbReference>
<reference evidence="2 3" key="1">
    <citation type="submission" date="2021-10" db="EMBL/GenBank/DDBJ databases">
        <title>Collection of gut derived symbiotic bacterial strains cultured from healthy donors.</title>
        <authorList>
            <person name="Lin H."/>
            <person name="Littmann E."/>
            <person name="Claire K."/>
            <person name="Pamer E."/>
        </authorList>
    </citation>
    <scope>NUCLEOTIDE SEQUENCE [LARGE SCALE GENOMIC DNA]</scope>
    <source>
        <strain evidence="2 3">MSK.17.68</strain>
    </source>
</reference>
<dbReference type="Gene3D" id="3.60.15.10">
    <property type="entry name" value="Ribonuclease Z/Hydroxyacylglutathione hydrolase-like"/>
    <property type="match status" value="1"/>
</dbReference>
<dbReference type="Pfam" id="PF00753">
    <property type="entry name" value="Lactamase_B"/>
    <property type="match status" value="1"/>
</dbReference>
<sequence length="607" mass="72076">MKRRALEGVYLLAYFEKQNKYDYDTYKDMIIEVVDNREDISEARDIFDIYYKQSLCFLNRCIPWYRLKTPLRNTIAYFEKYSNNKYEINNYADEYFKKIEIEYNQKKIRNEEHLLDGEKYIRIYDFEFDENNQVQLYMSIVTNSIIEYDNTMLSEDNNKKGYYRPYFVEFISDYINKEDFKRLEIDINSEDSQWKKINFVEGEYKGNNPCIPGTFIFSASPLKIDKRKIEITNCKIPDKVKNFNLDLRSIRDNVFNSERKKELNNKLKEIFPTSYKKCEISIFNVGQGSFNLIEMDNKKFIFDVGYSRNNGEKIEKQHKERSNKLIKSIKPDCVILSHWDLDHILGITNMTDKVFDTCWIVPDISNSLKKKNFSDSAKRLLCFLAWYDKTNLIAISSSKTGGMDNTIIFSNNVFEIGKGSSKTYISEKSQYLCGEINSLNYQNNFGLLLKIMGQSEQIIFPGDCEYNAFPDGFMTEFPDYLVVHHHGSKMVFNDELEMIFYEGLCNSKRKLAFISAGKNDFGCKHRLKKCNCYHHPYNLGYRYRSCYNYPYSCQFRAEKCDSYPHNCQYRYEKCNSHPHSCHIKFLKDIGYSICETALTDYYKFKLY</sequence>
<comment type="caution">
    <text evidence="2">The sequence shown here is derived from an EMBL/GenBank/DDBJ whole genome shotgun (WGS) entry which is preliminary data.</text>
</comment>
<gene>
    <name evidence="2" type="ORF">LIP50_07370</name>
</gene>
<proteinExistence type="predicted"/>
<protein>
    <submittedName>
        <fullName evidence="2">MBL fold metallo-hydrolase</fullName>
    </submittedName>
</protein>
<organism evidence="2 3">
    <name type="scientific">Intestinibacter bartlettii</name>
    <dbReference type="NCBI Taxonomy" id="261299"/>
    <lineage>
        <taxon>Bacteria</taxon>
        <taxon>Bacillati</taxon>
        <taxon>Bacillota</taxon>
        <taxon>Clostridia</taxon>
        <taxon>Peptostreptococcales</taxon>
        <taxon>Peptostreptococcaceae</taxon>
        <taxon>Intestinibacter</taxon>
    </lineage>
</organism>
<dbReference type="InterPro" id="IPR036866">
    <property type="entry name" value="RibonucZ/Hydroxyglut_hydro"/>
</dbReference>
<evidence type="ECO:0000313" key="2">
    <source>
        <dbReference type="EMBL" id="MCB5446015.1"/>
    </source>
</evidence>
<evidence type="ECO:0000259" key="1">
    <source>
        <dbReference type="Pfam" id="PF00753"/>
    </source>
</evidence>
<accession>A0ABS8CX11</accession>
<keyword evidence="3" id="KW-1185">Reference proteome</keyword>
<feature type="domain" description="Metallo-beta-lactamase" evidence="1">
    <location>
        <begin position="285"/>
        <end position="352"/>
    </location>
</feature>
<evidence type="ECO:0000313" key="3">
    <source>
        <dbReference type="Proteomes" id="UP001299409"/>
    </source>
</evidence>
<dbReference type="InterPro" id="IPR001279">
    <property type="entry name" value="Metallo-B-lactamas"/>
</dbReference>
<name>A0ABS8CX11_9FIRM</name>
<dbReference type="PANTHER" id="PTHR30619">
    <property type="entry name" value="DNA INTERNALIZATION/COMPETENCE PROTEIN COMEC/REC2"/>
    <property type="match status" value="1"/>
</dbReference>
<dbReference type="EMBL" id="JAJBMB010000006">
    <property type="protein sequence ID" value="MCB5446015.1"/>
    <property type="molecule type" value="Genomic_DNA"/>
</dbReference>
<dbReference type="SUPFAM" id="SSF56281">
    <property type="entry name" value="Metallo-hydrolase/oxidoreductase"/>
    <property type="match status" value="1"/>
</dbReference>
<dbReference type="InterPro" id="IPR052159">
    <property type="entry name" value="Competence_DNA_uptake"/>
</dbReference>